<dbReference type="InterPro" id="IPR049012">
    <property type="entry name" value="Mutator_transp_dom"/>
</dbReference>
<dbReference type="AlphaFoldDB" id="A0AAE0FFS0"/>
<proteinExistence type="predicted"/>
<accession>A0AAE0FFS0</accession>
<dbReference type="EMBL" id="LGRX02019151">
    <property type="protein sequence ID" value="KAK3258925.1"/>
    <property type="molecule type" value="Genomic_DNA"/>
</dbReference>
<sequence length="147" mass="16350">MPFQTKAHQTNLHNIRNFKTPNETPSTLESSQRMDGDDRRTAYEINTLHVLGEQNAGLAPAKVEKLFTSMGIEYHLHKTNHGKLQKVVGATVETLAKESCEKAFEDEVVATLERGNCTETVDGTTYVNLGATPTNLEPCVYLVFRAK</sequence>
<protein>
    <recommendedName>
        <fullName evidence="2">Mutator-like transposase domain-containing protein</fullName>
    </recommendedName>
</protein>
<evidence type="ECO:0000313" key="3">
    <source>
        <dbReference type="EMBL" id="KAK3258925.1"/>
    </source>
</evidence>
<evidence type="ECO:0000313" key="4">
    <source>
        <dbReference type="Proteomes" id="UP001190700"/>
    </source>
</evidence>
<feature type="domain" description="Mutator-like transposase" evidence="2">
    <location>
        <begin position="33"/>
        <end position="123"/>
    </location>
</feature>
<gene>
    <name evidence="3" type="ORF">CYMTET_32053</name>
</gene>
<evidence type="ECO:0000256" key="1">
    <source>
        <dbReference type="SAM" id="MobiDB-lite"/>
    </source>
</evidence>
<feature type="region of interest" description="Disordered" evidence="1">
    <location>
        <begin position="1"/>
        <end position="36"/>
    </location>
</feature>
<dbReference type="Proteomes" id="UP001190700">
    <property type="component" value="Unassembled WGS sequence"/>
</dbReference>
<evidence type="ECO:0000259" key="2">
    <source>
        <dbReference type="Pfam" id="PF20700"/>
    </source>
</evidence>
<reference evidence="3 4" key="1">
    <citation type="journal article" date="2015" name="Genome Biol. Evol.">
        <title>Comparative Genomics of a Bacterivorous Green Alga Reveals Evolutionary Causalities and Consequences of Phago-Mixotrophic Mode of Nutrition.</title>
        <authorList>
            <person name="Burns J.A."/>
            <person name="Paasch A."/>
            <person name="Narechania A."/>
            <person name="Kim E."/>
        </authorList>
    </citation>
    <scope>NUCLEOTIDE SEQUENCE [LARGE SCALE GENOMIC DNA]</scope>
    <source>
        <strain evidence="3 4">PLY_AMNH</strain>
    </source>
</reference>
<keyword evidence="4" id="KW-1185">Reference proteome</keyword>
<feature type="compositionally biased region" description="Polar residues" evidence="1">
    <location>
        <begin position="1"/>
        <end position="31"/>
    </location>
</feature>
<name>A0AAE0FFS0_9CHLO</name>
<organism evidence="3 4">
    <name type="scientific">Cymbomonas tetramitiformis</name>
    <dbReference type="NCBI Taxonomy" id="36881"/>
    <lineage>
        <taxon>Eukaryota</taxon>
        <taxon>Viridiplantae</taxon>
        <taxon>Chlorophyta</taxon>
        <taxon>Pyramimonadophyceae</taxon>
        <taxon>Pyramimonadales</taxon>
        <taxon>Pyramimonadaceae</taxon>
        <taxon>Cymbomonas</taxon>
    </lineage>
</organism>
<dbReference type="Pfam" id="PF20700">
    <property type="entry name" value="Mutator"/>
    <property type="match status" value="1"/>
</dbReference>
<comment type="caution">
    <text evidence="3">The sequence shown here is derived from an EMBL/GenBank/DDBJ whole genome shotgun (WGS) entry which is preliminary data.</text>
</comment>